<feature type="domain" description="Dyp-type peroxidase N-terminal" evidence="9">
    <location>
        <begin position="69"/>
        <end position="210"/>
    </location>
</feature>
<organism evidence="11 12">
    <name type="scientific">Microbacterium aurum</name>
    <dbReference type="NCBI Taxonomy" id="36805"/>
    <lineage>
        <taxon>Bacteria</taxon>
        <taxon>Bacillati</taxon>
        <taxon>Actinomycetota</taxon>
        <taxon>Actinomycetes</taxon>
        <taxon>Micrococcales</taxon>
        <taxon>Microbacteriaceae</taxon>
        <taxon>Microbacterium</taxon>
    </lineage>
</organism>
<reference evidence="11 12" key="1">
    <citation type="submission" date="2016-12" db="EMBL/GenBank/DDBJ databases">
        <title>Complete genome sequence of Microbacterium aurum KACC 15219.</title>
        <authorList>
            <person name="Jung Y."/>
            <person name="Shin J.-H."/>
            <person name="Lee Y.-J."/>
            <person name="Yi H."/>
            <person name="Bahn Y.-S."/>
            <person name="Kim J.F."/>
            <person name="Lee D.-W."/>
        </authorList>
    </citation>
    <scope>NUCLEOTIDE SEQUENCE [LARGE SCALE GENOMIC DNA]</scope>
    <source>
        <strain evidence="11 12">KACC 15219</strain>
    </source>
</reference>
<keyword evidence="2 11" id="KW-0575">Peroxidase</keyword>
<dbReference type="GO" id="GO:0020037">
    <property type="term" value="F:heme binding"/>
    <property type="evidence" value="ECO:0007669"/>
    <property type="project" value="InterPro"/>
</dbReference>
<sequence>MPQARDAGSGRGVNRRQLLLGGAAAGLGAAAAIGADFALASRDRASSTSAADADAITGSDAVPFHGPHQAGVPTVPQAHTAFIGLDLAPSTSRDGLRRMMRILTDDAARLTQGVAALADSEPELAIAPARLTVTFGFGPGLVARAGGTAPGWLAPLPVFSIDQLEDAWSGGDLLIEIASDDPVTVAHTARMLLKDARRFATVRWRQDGFRRARGTERSGTTMRNLFGQVDGTVNPVPGTEDFDSVVWVTDGWLAGGTGLVIRRIRMTLDTWDELDRVGREASIGRTLSNGAPLTGANETDEPDFAATGTAGFPVIPDFAHMRRARGDGTERIYRRSYNYDLPPSGDGISESGLIFASYQADVTAQFVPIQRRLDELDLLNQWTIPIGSAVFAIPPGCESGGYIGEGLLK</sequence>
<dbReference type="PROSITE" id="PS51318">
    <property type="entry name" value="TAT"/>
    <property type="match status" value="1"/>
</dbReference>
<feature type="domain" description="Dyp-type peroxidase C-terminal" evidence="10">
    <location>
        <begin position="222"/>
        <end position="397"/>
    </location>
</feature>
<evidence type="ECO:0000256" key="8">
    <source>
        <dbReference type="ARBA" id="ARBA00025737"/>
    </source>
</evidence>
<keyword evidence="6" id="KW-0560">Oxidoreductase</keyword>
<dbReference type="AlphaFoldDB" id="A0A1P8U5K8"/>
<evidence type="ECO:0000256" key="1">
    <source>
        <dbReference type="ARBA" id="ARBA00001970"/>
    </source>
</evidence>
<dbReference type="NCBIfam" id="TIGR01413">
    <property type="entry name" value="Dyp_perox_fam"/>
    <property type="match status" value="1"/>
</dbReference>
<evidence type="ECO:0000256" key="6">
    <source>
        <dbReference type="ARBA" id="ARBA00023002"/>
    </source>
</evidence>
<name>A0A1P8U5K8_9MICO</name>
<evidence type="ECO:0000256" key="4">
    <source>
        <dbReference type="ARBA" id="ARBA00022723"/>
    </source>
</evidence>
<keyword evidence="4" id="KW-0479">Metal-binding</keyword>
<comment type="cofactor">
    <cofactor evidence="1">
        <name>heme b</name>
        <dbReference type="ChEBI" id="CHEBI:60344"/>
    </cofactor>
</comment>
<dbReference type="GO" id="GO:0004601">
    <property type="term" value="F:peroxidase activity"/>
    <property type="evidence" value="ECO:0007669"/>
    <property type="project" value="UniProtKB-KW"/>
</dbReference>
<dbReference type="KEGG" id="maur:BOH66_03250"/>
<dbReference type="GO" id="GO:0046872">
    <property type="term" value="F:metal ion binding"/>
    <property type="evidence" value="ECO:0007669"/>
    <property type="project" value="UniProtKB-KW"/>
</dbReference>
<dbReference type="Pfam" id="PF04261">
    <property type="entry name" value="Dyp_perox_N"/>
    <property type="match status" value="1"/>
</dbReference>
<accession>A0A1P8U5K8</accession>
<evidence type="ECO:0000259" key="10">
    <source>
        <dbReference type="Pfam" id="PF20628"/>
    </source>
</evidence>
<evidence type="ECO:0000256" key="7">
    <source>
        <dbReference type="ARBA" id="ARBA00023004"/>
    </source>
</evidence>
<dbReference type="PANTHER" id="PTHR30521:SF4">
    <property type="entry name" value="DEFERROCHELATASE"/>
    <property type="match status" value="1"/>
</dbReference>
<dbReference type="STRING" id="36805.BOH66_03250"/>
<protein>
    <submittedName>
        <fullName evidence="11">Peroxidase</fullName>
    </submittedName>
</protein>
<keyword evidence="12" id="KW-1185">Reference proteome</keyword>
<evidence type="ECO:0000313" key="11">
    <source>
        <dbReference type="EMBL" id="APZ33402.1"/>
    </source>
</evidence>
<dbReference type="SUPFAM" id="SSF54909">
    <property type="entry name" value="Dimeric alpha+beta barrel"/>
    <property type="match status" value="1"/>
</dbReference>
<dbReference type="InterPro" id="IPR006311">
    <property type="entry name" value="TAT_signal"/>
</dbReference>
<comment type="similarity">
    <text evidence="8">Belongs to the DyP-type peroxidase family.</text>
</comment>
<evidence type="ECO:0000256" key="5">
    <source>
        <dbReference type="ARBA" id="ARBA00022729"/>
    </source>
</evidence>
<evidence type="ECO:0000313" key="12">
    <source>
        <dbReference type="Proteomes" id="UP000187185"/>
    </source>
</evidence>
<evidence type="ECO:0000256" key="3">
    <source>
        <dbReference type="ARBA" id="ARBA00022617"/>
    </source>
</evidence>
<dbReference type="PROSITE" id="PS51404">
    <property type="entry name" value="DYP_PEROXIDASE"/>
    <property type="match status" value="1"/>
</dbReference>
<keyword evidence="3" id="KW-0349">Heme</keyword>
<evidence type="ECO:0000256" key="2">
    <source>
        <dbReference type="ARBA" id="ARBA00022559"/>
    </source>
</evidence>
<gene>
    <name evidence="11" type="ORF">BOH66_03250</name>
</gene>
<evidence type="ECO:0000259" key="9">
    <source>
        <dbReference type="Pfam" id="PF04261"/>
    </source>
</evidence>
<proteinExistence type="inferred from homology"/>
<dbReference type="RefSeq" id="WP_076689245.1">
    <property type="nucleotide sequence ID" value="NZ_CP018762.1"/>
</dbReference>
<dbReference type="Proteomes" id="UP000187185">
    <property type="component" value="Chromosome"/>
</dbReference>
<dbReference type="GO" id="GO:0005829">
    <property type="term" value="C:cytosol"/>
    <property type="evidence" value="ECO:0007669"/>
    <property type="project" value="TreeGrafter"/>
</dbReference>
<dbReference type="OrthoDB" id="9781066at2"/>
<dbReference type="EMBL" id="CP018762">
    <property type="protein sequence ID" value="APZ33402.1"/>
    <property type="molecule type" value="Genomic_DNA"/>
</dbReference>
<dbReference type="InterPro" id="IPR011008">
    <property type="entry name" value="Dimeric_a/b-barrel"/>
</dbReference>
<dbReference type="InterPro" id="IPR048328">
    <property type="entry name" value="Dyp_perox_C"/>
</dbReference>
<dbReference type="PANTHER" id="PTHR30521">
    <property type="entry name" value="DEFERROCHELATASE/PEROXIDASE"/>
    <property type="match status" value="1"/>
</dbReference>
<dbReference type="Pfam" id="PF20628">
    <property type="entry name" value="Dyp_perox_C"/>
    <property type="match status" value="1"/>
</dbReference>
<keyword evidence="7" id="KW-0408">Iron</keyword>
<keyword evidence="5" id="KW-0732">Signal</keyword>
<dbReference type="InterPro" id="IPR048327">
    <property type="entry name" value="Dyp_perox_N"/>
</dbReference>
<dbReference type="InterPro" id="IPR006314">
    <property type="entry name" value="Dyp_peroxidase"/>
</dbReference>